<dbReference type="EMBL" id="JAEVHI010000001">
    <property type="protein sequence ID" value="KAG5303744.1"/>
    <property type="molecule type" value="Genomic_DNA"/>
</dbReference>
<reference evidence="2 3" key="1">
    <citation type="submission" date="2021-01" db="EMBL/GenBank/DDBJ databases">
        <title>Chromosome-level genome assembly of a human fungal pathogen reveals clustering of transcriptionally co-regulated genes.</title>
        <authorList>
            <person name="Voorhies M."/>
            <person name="Cohen S."/>
            <person name="Shea T.P."/>
            <person name="Petrus S."/>
            <person name="Munoz J.F."/>
            <person name="Poplawski S."/>
            <person name="Goldman W.E."/>
            <person name="Michael T."/>
            <person name="Cuomo C.A."/>
            <person name="Sil A."/>
            <person name="Beyhan S."/>
        </authorList>
    </citation>
    <scope>NUCLEOTIDE SEQUENCE [LARGE SCALE GENOMIC DNA]</scope>
    <source>
        <strain evidence="2 3">G184AR</strain>
    </source>
</reference>
<sequence length="102" mass="11630">MEPLPLQRTEERRSQRKRVEAEGKSCYTITLASYCLTILHSFRGSFSHLLEQVQLVLFILQRREESLRHFLILTLTGKSKSRGVRMSAGTGMGTEGRANCQC</sequence>
<organism evidence="2 3">
    <name type="scientific">Ajellomyces capsulatus</name>
    <name type="common">Darling's disease fungus</name>
    <name type="synonym">Histoplasma capsulatum</name>
    <dbReference type="NCBI Taxonomy" id="5037"/>
    <lineage>
        <taxon>Eukaryota</taxon>
        <taxon>Fungi</taxon>
        <taxon>Dikarya</taxon>
        <taxon>Ascomycota</taxon>
        <taxon>Pezizomycotina</taxon>
        <taxon>Eurotiomycetes</taxon>
        <taxon>Eurotiomycetidae</taxon>
        <taxon>Onygenales</taxon>
        <taxon>Ajellomycetaceae</taxon>
        <taxon>Histoplasma</taxon>
    </lineage>
</organism>
<evidence type="ECO:0000313" key="3">
    <source>
        <dbReference type="Proteomes" id="UP000670092"/>
    </source>
</evidence>
<protein>
    <submittedName>
        <fullName evidence="2">Uncharacterized protein</fullName>
    </submittedName>
</protein>
<evidence type="ECO:0000313" key="2">
    <source>
        <dbReference type="EMBL" id="KAG5303744.1"/>
    </source>
</evidence>
<name>A0A8H7Z405_AJECA</name>
<dbReference type="Proteomes" id="UP000670092">
    <property type="component" value="Unassembled WGS sequence"/>
</dbReference>
<accession>A0A8H7Z405</accession>
<proteinExistence type="predicted"/>
<dbReference type="VEuPathDB" id="FungiDB:I7I52_01844"/>
<dbReference type="AlphaFoldDB" id="A0A8H7Z405"/>
<gene>
    <name evidence="2" type="ORF">I7I52_01844</name>
</gene>
<feature type="region of interest" description="Disordered" evidence="1">
    <location>
        <begin position="82"/>
        <end position="102"/>
    </location>
</feature>
<comment type="caution">
    <text evidence="2">The sequence shown here is derived from an EMBL/GenBank/DDBJ whole genome shotgun (WGS) entry which is preliminary data.</text>
</comment>
<evidence type="ECO:0000256" key="1">
    <source>
        <dbReference type="SAM" id="MobiDB-lite"/>
    </source>
</evidence>